<evidence type="ECO:0000313" key="2">
    <source>
        <dbReference type="Proteomes" id="UP000230233"/>
    </source>
</evidence>
<accession>A0A2G5SCT1</accession>
<comment type="caution">
    <text evidence="1">The sequence shown here is derived from an EMBL/GenBank/DDBJ whole genome shotgun (WGS) entry which is preliminary data.</text>
</comment>
<gene>
    <name evidence="1" type="ORF">B9Z55_028234</name>
</gene>
<dbReference type="PANTHER" id="PTHR47250:SF7">
    <property type="entry name" value="SET DOMAIN-CONTAINING PROTEIN"/>
    <property type="match status" value="1"/>
</dbReference>
<dbReference type="SUPFAM" id="SSF82199">
    <property type="entry name" value="SET domain"/>
    <property type="match status" value="1"/>
</dbReference>
<dbReference type="Proteomes" id="UP000230233">
    <property type="component" value="Unassembled WGS sequence"/>
</dbReference>
<name>A0A2G5SCT1_9PELO</name>
<reference evidence="2" key="1">
    <citation type="submission" date="2017-10" db="EMBL/GenBank/DDBJ databases">
        <title>Rapid genome shrinkage in a self-fertile nematode reveals novel sperm competition proteins.</title>
        <authorList>
            <person name="Yin D."/>
            <person name="Schwarz E.M."/>
            <person name="Thomas C.G."/>
            <person name="Felde R.L."/>
            <person name="Korf I.F."/>
            <person name="Cutter A.D."/>
            <person name="Schartner C.M."/>
            <person name="Ralston E.J."/>
            <person name="Meyer B.J."/>
            <person name="Haag E.S."/>
        </authorList>
    </citation>
    <scope>NUCLEOTIDE SEQUENCE [LARGE SCALE GENOMIC DNA]</scope>
    <source>
        <strain evidence="2">JU1422</strain>
    </source>
</reference>
<protein>
    <submittedName>
        <fullName evidence="1">Uncharacterized protein</fullName>
    </submittedName>
</protein>
<dbReference type="InterPro" id="IPR046341">
    <property type="entry name" value="SET_dom_sf"/>
</dbReference>
<organism evidence="1 2">
    <name type="scientific">Caenorhabditis nigoni</name>
    <dbReference type="NCBI Taxonomy" id="1611254"/>
    <lineage>
        <taxon>Eukaryota</taxon>
        <taxon>Metazoa</taxon>
        <taxon>Ecdysozoa</taxon>
        <taxon>Nematoda</taxon>
        <taxon>Chromadorea</taxon>
        <taxon>Rhabditida</taxon>
        <taxon>Rhabditina</taxon>
        <taxon>Rhabditomorpha</taxon>
        <taxon>Rhabditoidea</taxon>
        <taxon>Rhabditidae</taxon>
        <taxon>Peloderinae</taxon>
        <taxon>Caenorhabditis</taxon>
    </lineage>
</organism>
<dbReference type="InterPro" id="IPR053105">
    <property type="entry name" value="Class_V-like_SAM-MTase"/>
</dbReference>
<dbReference type="STRING" id="1611254.A0A2G5SCT1"/>
<dbReference type="EMBL" id="PDUG01000019">
    <property type="protein sequence ID" value="PIC12719.1"/>
    <property type="molecule type" value="Genomic_DNA"/>
</dbReference>
<sequence>MDEAVVKEEVIEETHNFMFKSGEYVEVKQEEVEQKPEHLLEEKIKTEPIDFLKFQHQLEELTFDYGAKYIEEHLKNNCLCGRVSCKSSPLYKMMDEANEESLEMYQTLRYHYRYDDYKTKVLDPTEEKVAAGTSSI</sequence>
<dbReference type="PANTHER" id="PTHR47250">
    <property type="entry name" value="HISTONE-LYSINE N-METHYLTRANSFERASE SET-6"/>
    <property type="match status" value="1"/>
</dbReference>
<dbReference type="AlphaFoldDB" id="A0A2G5SCT1"/>
<keyword evidence="2" id="KW-1185">Reference proteome</keyword>
<proteinExistence type="predicted"/>
<evidence type="ECO:0000313" key="1">
    <source>
        <dbReference type="EMBL" id="PIC12719.1"/>
    </source>
</evidence>